<evidence type="ECO:0000313" key="9">
    <source>
        <dbReference type="Proteomes" id="UP000782312"/>
    </source>
</evidence>
<gene>
    <name evidence="8" type="ORF">HYZ11_03235</name>
</gene>
<evidence type="ECO:0000256" key="2">
    <source>
        <dbReference type="ARBA" id="ARBA00009477"/>
    </source>
</evidence>
<dbReference type="InterPro" id="IPR006143">
    <property type="entry name" value="RND_pump_MFP"/>
</dbReference>
<dbReference type="NCBIfam" id="TIGR01730">
    <property type="entry name" value="RND_mfp"/>
    <property type="match status" value="1"/>
</dbReference>
<feature type="coiled-coil region" evidence="4">
    <location>
        <begin position="199"/>
        <end position="233"/>
    </location>
</feature>
<dbReference type="FunFam" id="2.40.30.170:FF:000010">
    <property type="entry name" value="Efflux RND transporter periplasmic adaptor subunit"/>
    <property type="match status" value="1"/>
</dbReference>
<evidence type="ECO:0000313" key="8">
    <source>
        <dbReference type="EMBL" id="MBI3126599.1"/>
    </source>
</evidence>
<dbReference type="GO" id="GO:0022857">
    <property type="term" value="F:transmembrane transporter activity"/>
    <property type="evidence" value="ECO:0007669"/>
    <property type="project" value="InterPro"/>
</dbReference>
<evidence type="ECO:0000259" key="7">
    <source>
        <dbReference type="Pfam" id="PF25954"/>
    </source>
</evidence>
<dbReference type="GO" id="GO:0016020">
    <property type="term" value="C:membrane"/>
    <property type="evidence" value="ECO:0007669"/>
    <property type="project" value="InterPro"/>
</dbReference>
<dbReference type="InterPro" id="IPR058792">
    <property type="entry name" value="Beta-barrel_RND_2"/>
</dbReference>
<comment type="caution">
    <text evidence="8">The sequence shown here is derived from an EMBL/GenBank/DDBJ whole genome shotgun (WGS) entry which is preliminary data.</text>
</comment>
<keyword evidence="3 4" id="KW-0175">Coiled coil</keyword>
<evidence type="ECO:0000256" key="3">
    <source>
        <dbReference type="ARBA" id="ARBA00023054"/>
    </source>
</evidence>
<dbReference type="InterPro" id="IPR050465">
    <property type="entry name" value="UPF0194_transport"/>
</dbReference>
<dbReference type="EMBL" id="JACPUR010000005">
    <property type="protein sequence ID" value="MBI3126599.1"/>
    <property type="molecule type" value="Genomic_DNA"/>
</dbReference>
<sequence>MRRTFWLILAALLLAGAASIPLLGARGASGPGFRVATVERGTLTAAVSATGTLNAVTSVLVGSQVSGRIAELAADFNTPVRKDQVIARIAPEIFEAKVNQAAAELEAAKASILNQRAALERAHADVQNARAAAAAAAAQTVKSRVGLLDAKRNLDRRKRLFEEKLIPQSELDSAEAAHDTAAAQLTATQAQEEAQQSGIKAAQAQFRAIEAQLQNAQAGLKQKEAALSQAKVDMENTIIRAPVDGVVVSRNVDVGQTVAASLQAPTLFTIAQDLTRMQVNTNVDEADISRIRSGMPATFTVDAFPGQSFKGEVVQIRKAPQVVQNVVTYDVVVSAPNPTLRLLPGMTANVQLVVEHKENILKIPNAALRFNPDGAAAPASGNGGRPEGGAPRGAQAGGGRQIQERLAKELGLDAGQRAKVETIYQGQRQEFMKLRAENLTERARETRIQELRQAVQAKVAALLTPAQRERYEQLFGGGSSRSRVWVRGQNGHPEALVLRIGSTDGSHTEILSGSLQEGQEVIVGKASSGPSGAPGGGRGLRLGF</sequence>
<protein>
    <submittedName>
        <fullName evidence="8">Efflux RND transporter periplasmic adaptor subunit</fullName>
    </submittedName>
</protein>
<feature type="domain" description="CusB-like beta-barrel" evidence="7">
    <location>
        <begin position="279"/>
        <end position="353"/>
    </location>
</feature>
<dbReference type="PANTHER" id="PTHR32347">
    <property type="entry name" value="EFFLUX SYSTEM COMPONENT YKNX-RELATED"/>
    <property type="match status" value="1"/>
</dbReference>
<feature type="compositionally biased region" description="Gly residues" evidence="5">
    <location>
        <begin position="532"/>
        <end position="544"/>
    </location>
</feature>
<evidence type="ECO:0000256" key="4">
    <source>
        <dbReference type="SAM" id="Coils"/>
    </source>
</evidence>
<feature type="coiled-coil region" evidence="4">
    <location>
        <begin position="102"/>
        <end position="139"/>
    </location>
</feature>
<name>A0A932HVT1_UNCTE</name>
<dbReference type="SUPFAM" id="SSF111369">
    <property type="entry name" value="HlyD-like secretion proteins"/>
    <property type="match status" value="2"/>
</dbReference>
<evidence type="ECO:0000256" key="5">
    <source>
        <dbReference type="SAM" id="MobiDB-lite"/>
    </source>
</evidence>
<feature type="domain" description="Multidrug resistance protein MdtA-like barrel-sandwich hybrid" evidence="6">
    <location>
        <begin position="59"/>
        <end position="267"/>
    </location>
</feature>
<feature type="region of interest" description="Disordered" evidence="5">
    <location>
        <begin position="525"/>
        <end position="544"/>
    </location>
</feature>
<organism evidence="8 9">
    <name type="scientific">Tectimicrobiota bacterium</name>
    <dbReference type="NCBI Taxonomy" id="2528274"/>
    <lineage>
        <taxon>Bacteria</taxon>
        <taxon>Pseudomonadati</taxon>
        <taxon>Nitrospinota/Tectimicrobiota group</taxon>
        <taxon>Candidatus Tectimicrobiota</taxon>
    </lineage>
</organism>
<dbReference type="Gene3D" id="2.40.420.20">
    <property type="match status" value="1"/>
</dbReference>
<dbReference type="Gene3D" id="1.10.287.470">
    <property type="entry name" value="Helix hairpin bin"/>
    <property type="match status" value="2"/>
</dbReference>
<dbReference type="AlphaFoldDB" id="A0A932HVT1"/>
<comment type="similarity">
    <text evidence="2">Belongs to the membrane fusion protein (MFP) (TC 8.A.1) family.</text>
</comment>
<feature type="region of interest" description="Disordered" evidence="5">
    <location>
        <begin position="374"/>
        <end position="401"/>
    </location>
</feature>
<accession>A0A932HVT1</accession>
<comment type="subcellular location">
    <subcellularLocation>
        <location evidence="1">Cell envelope</location>
    </subcellularLocation>
</comment>
<dbReference type="PANTHER" id="PTHR32347:SF14">
    <property type="entry name" value="EFFLUX SYSTEM COMPONENT YKNX-RELATED"/>
    <property type="match status" value="1"/>
</dbReference>
<evidence type="ECO:0000259" key="6">
    <source>
        <dbReference type="Pfam" id="PF25917"/>
    </source>
</evidence>
<dbReference type="Gene3D" id="2.40.30.170">
    <property type="match status" value="1"/>
</dbReference>
<dbReference type="GO" id="GO:0030313">
    <property type="term" value="C:cell envelope"/>
    <property type="evidence" value="ECO:0007669"/>
    <property type="project" value="UniProtKB-SubCell"/>
</dbReference>
<evidence type="ECO:0000256" key="1">
    <source>
        <dbReference type="ARBA" id="ARBA00004196"/>
    </source>
</evidence>
<dbReference type="Pfam" id="PF25954">
    <property type="entry name" value="Beta-barrel_RND_2"/>
    <property type="match status" value="1"/>
</dbReference>
<dbReference type="Gene3D" id="2.40.50.100">
    <property type="match status" value="2"/>
</dbReference>
<dbReference type="Pfam" id="PF25917">
    <property type="entry name" value="BSH_RND"/>
    <property type="match status" value="1"/>
</dbReference>
<dbReference type="Proteomes" id="UP000782312">
    <property type="component" value="Unassembled WGS sequence"/>
</dbReference>
<feature type="compositionally biased region" description="Gly residues" evidence="5">
    <location>
        <begin position="381"/>
        <end position="400"/>
    </location>
</feature>
<reference evidence="8" key="1">
    <citation type="submission" date="2020-07" db="EMBL/GenBank/DDBJ databases">
        <title>Huge and variable diversity of episymbiotic CPR bacteria and DPANN archaea in groundwater ecosystems.</title>
        <authorList>
            <person name="He C.Y."/>
            <person name="Keren R."/>
            <person name="Whittaker M."/>
            <person name="Farag I.F."/>
            <person name="Doudna J."/>
            <person name="Cate J.H.D."/>
            <person name="Banfield J.F."/>
        </authorList>
    </citation>
    <scope>NUCLEOTIDE SEQUENCE</scope>
    <source>
        <strain evidence="8">NC_groundwater_763_Ag_S-0.2um_68_21</strain>
    </source>
</reference>
<dbReference type="InterPro" id="IPR058625">
    <property type="entry name" value="MdtA-like_BSH"/>
</dbReference>
<proteinExistence type="inferred from homology"/>